<reference evidence="13 14" key="1">
    <citation type="submission" date="2018-11" db="EMBL/GenBank/DDBJ databases">
        <title>The draft genome sequence of Amphritea balenae JAMM 1525T.</title>
        <authorList>
            <person name="Fang Z."/>
            <person name="Zhang Y."/>
            <person name="Han X."/>
        </authorList>
    </citation>
    <scope>NUCLEOTIDE SEQUENCE [LARGE SCALE GENOMIC DNA]</scope>
    <source>
        <strain evidence="13 14">JAMM 1525</strain>
    </source>
</reference>
<dbReference type="Pfam" id="PF02581">
    <property type="entry name" value="TMP-TENI"/>
    <property type="match status" value="1"/>
</dbReference>
<keyword evidence="14" id="KW-1185">Reference proteome</keyword>
<dbReference type="EC" id="2.5.1.3" evidence="9"/>
<dbReference type="InterPro" id="IPR013785">
    <property type="entry name" value="Aldolase_TIM"/>
</dbReference>
<evidence type="ECO:0000256" key="6">
    <source>
        <dbReference type="ARBA" id="ARBA00047334"/>
    </source>
</evidence>
<dbReference type="InterPro" id="IPR036206">
    <property type="entry name" value="ThiamineP_synth_sf"/>
</dbReference>
<evidence type="ECO:0000256" key="9">
    <source>
        <dbReference type="HAMAP-Rule" id="MF_00097"/>
    </source>
</evidence>
<name>A0A3P1SI64_9GAMM</name>
<evidence type="ECO:0000256" key="11">
    <source>
        <dbReference type="RuleBase" id="RU004253"/>
    </source>
</evidence>
<evidence type="ECO:0000256" key="5">
    <source>
        <dbReference type="ARBA" id="ARBA00022977"/>
    </source>
</evidence>
<sequence length="213" mass="23061">MTEFDLQHQLHGLYAITDSKLMPDTDAMLFQVEQALRGGAHIIQYRDKSTDENKRLTESRALLDLCNQFSRPLLINDDIQLAKQIGAHGVHLGQSDGIVSQAREYLGNNSIIGNTCHDSLALANTACQQGCDYVAFGAFFASSTKPEAKPAPLQLLSEARSTLPVPVVAIGGINMDNAEQVITAGADMVAVIHSLFANDNICNRAAQFNSLFS</sequence>
<comment type="caution">
    <text evidence="9">Lacks conserved residue(s) required for the propagation of feature annotation.</text>
</comment>
<comment type="catalytic activity">
    <reaction evidence="7 9 10">
        <text>2-(2-carboxy-4-methylthiazol-5-yl)ethyl phosphate + 4-amino-2-methyl-5-(diphosphooxymethyl)pyrimidine + 2 H(+) = thiamine phosphate + CO2 + diphosphate</text>
        <dbReference type="Rhea" id="RHEA:47848"/>
        <dbReference type="ChEBI" id="CHEBI:15378"/>
        <dbReference type="ChEBI" id="CHEBI:16526"/>
        <dbReference type="ChEBI" id="CHEBI:33019"/>
        <dbReference type="ChEBI" id="CHEBI:37575"/>
        <dbReference type="ChEBI" id="CHEBI:57841"/>
        <dbReference type="ChEBI" id="CHEBI:62890"/>
        <dbReference type="EC" id="2.5.1.3"/>
    </reaction>
</comment>
<comment type="catalytic activity">
    <reaction evidence="6 9 10">
        <text>4-methyl-5-(2-phosphooxyethyl)-thiazole + 4-amino-2-methyl-5-(diphosphooxymethyl)pyrimidine + H(+) = thiamine phosphate + diphosphate</text>
        <dbReference type="Rhea" id="RHEA:22328"/>
        <dbReference type="ChEBI" id="CHEBI:15378"/>
        <dbReference type="ChEBI" id="CHEBI:33019"/>
        <dbReference type="ChEBI" id="CHEBI:37575"/>
        <dbReference type="ChEBI" id="CHEBI:57841"/>
        <dbReference type="ChEBI" id="CHEBI:58296"/>
        <dbReference type="EC" id="2.5.1.3"/>
    </reaction>
</comment>
<dbReference type="EMBL" id="RQXV01000015">
    <property type="protein sequence ID" value="RRC96971.1"/>
    <property type="molecule type" value="Genomic_DNA"/>
</dbReference>
<dbReference type="SUPFAM" id="SSF51391">
    <property type="entry name" value="Thiamin phosphate synthase"/>
    <property type="match status" value="1"/>
</dbReference>
<dbReference type="PANTHER" id="PTHR20857">
    <property type="entry name" value="THIAMINE-PHOSPHATE PYROPHOSPHORYLASE"/>
    <property type="match status" value="1"/>
</dbReference>
<evidence type="ECO:0000313" key="13">
    <source>
        <dbReference type="EMBL" id="RRC96971.1"/>
    </source>
</evidence>
<keyword evidence="2 9" id="KW-0808">Transferase</keyword>
<comment type="similarity">
    <text evidence="9 10">Belongs to the thiamine-phosphate synthase family.</text>
</comment>
<comment type="pathway">
    <text evidence="1 9 11">Cofactor biosynthesis; thiamine diphosphate biosynthesis; thiamine phosphate from 4-amino-2-methyl-5-diphosphomethylpyrimidine and 4-methyl-5-(2-phosphoethyl)-thiazole: step 1/1.</text>
</comment>
<dbReference type="CDD" id="cd00564">
    <property type="entry name" value="TMP_TenI"/>
    <property type="match status" value="1"/>
</dbReference>
<feature type="binding site" evidence="9">
    <location>
        <position position="145"/>
    </location>
    <ligand>
        <name>4-amino-2-methyl-5-(diphosphooxymethyl)pyrimidine</name>
        <dbReference type="ChEBI" id="CHEBI:57841"/>
    </ligand>
</feature>
<comment type="catalytic activity">
    <reaction evidence="8 9 10">
        <text>2-[(2R,5Z)-2-carboxy-4-methylthiazol-5(2H)-ylidene]ethyl phosphate + 4-amino-2-methyl-5-(diphosphooxymethyl)pyrimidine + 2 H(+) = thiamine phosphate + CO2 + diphosphate</text>
        <dbReference type="Rhea" id="RHEA:47844"/>
        <dbReference type="ChEBI" id="CHEBI:15378"/>
        <dbReference type="ChEBI" id="CHEBI:16526"/>
        <dbReference type="ChEBI" id="CHEBI:33019"/>
        <dbReference type="ChEBI" id="CHEBI:37575"/>
        <dbReference type="ChEBI" id="CHEBI:57841"/>
        <dbReference type="ChEBI" id="CHEBI:62899"/>
        <dbReference type="EC" id="2.5.1.3"/>
    </reaction>
</comment>
<comment type="caution">
    <text evidence="13">The sequence shown here is derived from an EMBL/GenBank/DDBJ whole genome shotgun (WGS) entry which is preliminary data.</text>
</comment>
<feature type="binding site" evidence="9">
    <location>
        <position position="77"/>
    </location>
    <ligand>
        <name>Mg(2+)</name>
        <dbReference type="ChEBI" id="CHEBI:18420"/>
    </ligand>
</feature>
<evidence type="ECO:0000256" key="10">
    <source>
        <dbReference type="RuleBase" id="RU003826"/>
    </source>
</evidence>
<feature type="binding site" evidence="9">
    <location>
        <position position="96"/>
    </location>
    <ligand>
        <name>Mg(2+)</name>
        <dbReference type="ChEBI" id="CHEBI:18420"/>
    </ligand>
</feature>
<dbReference type="AlphaFoldDB" id="A0A3P1SI64"/>
<evidence type="ECO:0000256" key="1">
    <source>
        <dbReference type="ARBA" id="ARBA00005165"/>
    </source>
</evidence>
<evidence type="ECO:0000256" key="7">
    <source>
        <dbReference type="ARBA" id="ARBA00047851"/>
    </source>
</evidence>
<protein>
    <recommendedName>
        <fullName evidence="9">Thiamine-phosphate synthase</fullName>
        <shortName evidence="9">TP synthase</shortName>
        <shortName evidence="9">TPS</shortName>
        <ecNumber evidence="9">2.5.1.3</ecNumber>
    </recommendedName>
    <alternativeName>
        <fullName evidence="9">Thiamine-phosphate pyrophosphorylase</fullName>
        <shortName evidence="9">TMP pyrophosphorylase</shortName>
        <shortName evidence="9">TMP-PPase</shortName>
    </alternativeName>
</protein>
<feature type="binding site" evidence="9">
    <location>
        <position position="115"/>
    </location>
    <ligand>
        <name>4-amino-2-methyl-5-(diphosphooxymethyl)pyrimidine</name>
        <dbReference type="ChEBI" id="CHEBI:57841"/>
    </ligand>
</feature>
<dbReference type="PANTHER" id="PTHR20857:SF15">
    <property type="entry name" value="THIAMINE-PHOSPHATE SYNTHASE"/>
    <property type="match status" value="1"/>
</dbReference>
<organism evidence="13 14">
    <name type="scientific">Amphritea balenae</name>
    <dbReference type="NCBI Taxonomy" id="452629"/>
    <lineage>
        <taxon>Bacteria</taxon>
        <taxon>Pseudomonadati</taxon>
        <taxon>Pseudomonadota</taxon>
        <taxon>Gammaproteobacteria</taxon>
        <taxon>Oceanospirillales</taxon>
        <taxon>Oceanospirillaceae</taxon>
        <taxon>Amphritea</taxon>
    </lineage>
</organism>
<comment type="function">
    <text evidence="9">Condenses 4-methyl-5-(beta-hydroxyethyl)thiazole monophosphate (THZ-P) and 2-methyl-4-amino-5-hydroxymethyl pyrimidine pyrophosphate (HMP-PP) to form thiamine monophosphate (TMP).</text>
</comment>
<dbReference type="GO" id="GO:0005737">
    <property type="term" value="C:cytoplasm"/>
    <property type="evidence" value="ECO:0007669"/>
    <property type="project" value="TreeGrafter"/>
</dbReference>
<evidence type="ECO:0000256" key="8">
    <source>
        <dbReference type="ARBA" id="ARBA00047883"/>
    </source>
</evidence>
<dbReference type="HAMAP" id="MF_00097">
    <property type="entry name" value="TMP_synthase"/>
    <property type="match status" value="1"/>
</dbReference>
<dbReference type="RefSeq" id="WP_124927895.1">
    <property type="nucleotide sequence ID" value="NZ_BMOH01000010.1"/>
</dbReference>
<keyword evidence="5 9" id="KW-0784">Thiamine biosynthesis</keyword>
<feature type="binding site" evidence="9">
    <location>
        <position position="172"/>
    </location>
    <ligand>
        <name>2-[(2R,5Z)-2-carboxy-4-methylthiazol-5(2H)-ylidene]ethyl phosphate</name>
        <dbReference type="ChEBI" id="CHEBI:62899"/>
    </ligand>
</feature>
<accession>A0A3P1SI64</accession>
<evidence type="ECO:0000256" key="4">
    <source>
        <dbReference type="ARBA" id="ARBA00022842"/>
    </source>
</evidence>
<evidence type="ECO:0000259" key="12">
    <source>
        <dbReference type="Pfam" id="PF02581"/>
    </source>
</evidence>
<dbReference type="GO" id="GO:0009228">
    <property type="term" value="P:thiamine biosynthetic process"/>
    <property type="evidence" value="ECO:0007669"/>
    <property type="project" value="UniProtKB-KW"/>
</dbReference>
<evidence type="ECO:0000256" key="3">
    <source>
        <dbReference type="ARBA" id="ARBA00022723"/>
    </source>
</evidence>
<keyword evidence="3 9" id="KW-0479">Metal-binding</keyword>
<dbReference type="UniPathway" id="UPA00060">
    <property type="reaction ID" value="UER00141"/>
</dbReference>
<dbReference type="OrthoDB" id="9789949at2"/>
<keyword evidence="4 9" id="KW-0460">Magnesium</keyword>
<dbReference type="InterPro" id="IPR022998">
    <property type="entry name" value="ThiamineP_synth_TenI"/>
</dbReference>
<dbReference type="NCBIfam" id="TIGR00693">
    <property type="entry name" value="thiE"/>
    <property type="match status" value="1"/>
</dbReference>
<gene>
    <name evidence="9" type="primary">thiE</name>
    <name evidence="13" type="ORF">EHS89_19735</name>
</gene>
<dbReference type="Proteomes" id="UP000267535">
    <property type="component" value="Unassembled WGS sequence"/>
</dbReference>
<feature type="binding site" evidence="9">
    <location>
        <position position="76"/>
    </location>
    <ligand>
        <name>4-amino-2-methyl-5-(diphosphooxymethyl)pyrimidine</name>
        <dbReference type="ChEBI" id="CHEBI:57841"/>
    </ligand>
</feature>
<feature type="domain" description="Thiamine phosphate synthase/TenI" evidence="12">
    <location>
        <begin position="13"/>
        <end position="194"/>
    </location>
</feature>
<dbReference type="GO" id="GO:0009229">
    <property type="term" value="P:thiamine diphosphate biosynthetic process"/>
    <property type="evidence" value="ECO:0007669"/>
    <property type="project" value="UniProtKB-UniRule"/>
</dbReference>
<feature type="binding site" evidence="9">
    <location>
        <begin position="142"/>
        <end position="144"/>
    </location>
    <ligand>
        <name>2-[(2R,5Z)-2-carboxy-4-methylthiazol-5(2H)-ylidene]ethyl phosphate</name>
        <dbReference type="ChEBI" id="CHEBI:62899"/>
    </ligand>
</feature>
<dbReference type="GO" id="GO:0004789">
    <property type="term" value="F:thiamine-phosphate diphosphorylase activity"/>
    <property type="evidence" value="ECO:0007669"/>
    <property type="project" value="UniProtKB-UniRule"/>
</dbReference>
<evidence type="ECO:0000313" key="14">
    <source>
        <dbReference type="Proteomes" id="UP000267535"/>
    </source>
</evidence>
<proteinExistence type="inferred from homology"/>
<dbReference type="Gene3D" id="3.20.20.70">
    <property type="entry name" value="Aldolase class I"/>
    <property type="match status" value="1"/>
</dbReference>
<dbReference type="GO" id="GO:0000287">
    <property type="term" value="F:magnesium ion binding"/>
    <property type="evidence" value="ECO:0007669"/>
    <property type="project" value="UniProtKB-UniRule"/>
</dbReference>
<evidence type="ECO:0000256" key="2">
    <source>
        <dbReference type="ARBA" id="ARBA00022679"/>
    </source>
</evidence>
<feature type="binding site" evidence="9">
    <location>
        <begin position="44"/>
        <end position="48"/>
    </location>
    <ligand>
        <name>4-amino-2-methyl-5-(diphosphooxymethyl)pyrimidine</name>
        <dbReference type="ChEBI" id="CHEBI:57841"/>
    </ligand>
</feature>
<dbReference type="InterPro" id="IPR034291">
    <property type="entry name" value="TMP_synthase"/>
</dbReference>
<comment type="cofactor">
    <cofactor evidence="9">
        <name>Mg(2+)</name>
        <dbReference type="ChEBI" id="CHEBI:18420"/>
    </cofactor>
    <text evidence="9">Binds 1 Mg(2+) ion per subunit.</text>
</comment>